<dbReference type="AlphaFoldDB" id="A0A6J4IBR5"/>
<protein>
    <submittedName>
        <fullName evidence="2">Uncharacterized protein</fullName>
    </submittedName>
</protein>
<feature type="compositionally biased region" description="Basic and acidic residues" evidence="1">
    <location>
        <begin position="87"/>
        <end position="97"/>
    </location>
</feature>
<name>A0A6J4IBR5_9CHLR</name>
<evidence type="ECO:0000256" key="1">
    <source>
        <dbReference type="SAM" id="MobiDB-lite"/>
    </source>
</evidence>
<proteinExistence type="predicted"/>
<sequence length="104" mass="11679">MRQLEPGAASRKVRKQLPPLERKIYRRPVDTFTRAALRDDEAARTLAEDLHATKRAHFTYLRPRRRVSSLGEVVHCSPVGDPSVSRLDIDAGNRRSSDAVTSGD</sequence>
<feature type="region of interest" description="Disordered" evidence="1">
    <location>
        <begin position="81"/>
        <end position="104"/>
    </location>
</feature>
<dbReference type="EMBL" id="CADCTR010000515">
    <property type="protein sequence ID" value="CAA9245700.1"/>
    <property type="molecule type" value="Genomic_DNA"/>
</dbReference>
<reference evidence="2" key="1">
    <citation type="submission" date="2020-02" db="EMBL/GenBank/DDBJ databases">
        <authorList>
            <person name="Meier V. D."/>
        </authorList>
    </citation>
    <scope>NUCLEOTIDE SEQUENCE</scope>
    <source>
        <strain evidence="2">AVDCRST_MAG93</strain>
    </source>
</reference>
<evidence type="ECO:0000313" key="2">
    <source>
        <dbReference type="EMBL" id="CAA9245700.1"/>
    </source>
</evidence>
<organism evidence="2">
    <name type="scientific">uncultured Chloroflexia bacterium</name>
    <dbReference type="NCBI Taxonomy" id="1672391"/>
    <lineage>
        <taxon>Bacteria</taxon>
        <taxon>Bacillati</taxon>
        <taxon>Chloroflexota</taxon>
        <taxon>Chloroflexia</taxon>
        <taxon>environmental samples</taxon>
    </lineage>
</organism>
<accession>A0A6J4IBR5</accession>
<gene>
    <name evidence="2" type="ORF">AVDCRST_MAG93-1517</name>
</gene>